<dbReference type="EMBL" id="VFOZ01000001">
    <property type="protein sequence ID" value="TQM00509.1"/>
    <property type="molecule type" value="Genomic_DNA"/>
</dbReference>
<reference evidence="1 2" key="1">
    <citation type="submission" date="2019-06" db="EMBL/GenBank/DDBJ databases">
        <title>Sequencing the genomes of 1000 actinobacteria strains.</title>
        <authorList>
            <person name="Klenk H.-P."/>
        </authorList>
    </citation>
    <scope>NUCLEOTIDE SEQUENCE [LARGE SCALE GENOMIC DNA]</scope>
    <source>
        <strain evidence="1 2">DSM 102200</strain>
    </source>
</reference>
<dbReference type="AlphaFoldDB" id="A0A543CTZ3"/>
<evidence type="ECO:0000313" key="2">
    <source>
        <dbReference type="Proteomes" id="UP000316096"/>
    </source>
</evidence>
<sequence>MLAPGHSLYGHSFQKESKLRSLTIRKVGVTAGIAAAAAAFSLVGASAASADTPRHGVVYPTYYDCVYAGNTYAQMGLLHGFSCPQVNGGYRLDWW</sequence>
<dbReference type="Proteomes" id="UP000316096">
    <property type="component" value="Unassembled WGS sequence"/>
</dbReference>
<name>A0A543CTZ3_9ACTN</name>
<protein>
    <submittedName>
        <fullName evidence="1">Uncharacterized protein</fullName>
    </submittedName>
</protein>
<keyword evidence="2" id="KW-1185">Reference proteome</keyword>
<proteinExistence type="predicted"/>
<accession>A0A543CTZ3</accession>
<gene>
    <name evidence="1" type="ORF">FB559_6222</name>
</gene>
<evidence type="ECO:0000313" key="1">
    <source>
        <dbReference type="EMBL" id="TQM00509.1"/>
    </source>
</evidence>
<comment type="caution">
    <text evidence="1">The sequence shown here is derived from an EMBL/GenBank/DDBJ whole genome shotgun (WGS) entry which is preliminary data.</text>
</comment>
<organism evidence="1 2">
    <name type="scientific">Actinoallomurus bryophytorum</name>
    <dbReference type="NCBI Taxonomy" id="1490222"/>
    <lineage>
        <taxon>Bacteria</taxon>
        <taxon>Bacillati</taxon>
        <taxon>Actinomycetota</taxon>
        <taxon>Actinomycetes</taxon>
        <taxon>Streptosporangiales</taxon>
        <taxon>Thermomonosporaceae</taxon>
        <taxon>Actinoallomurus</taxon>
    </lineage>
</organism>